<evidence type="ECO:0008006" key="4">
    <source>
        <dbReference type="Google" id="ProtNLM"/>
    </source>
</evidence>
<dbReference type="EMBL" id="WUPT01000002">
    <property type="protein sequence ID" value="MXQ08869.1"/>
    <property type="molecule type" value="Genomic_DNA"/>
</dbReference>
<feature type="region of interest" description="Disordered" evidence="1">
    <location>
        <begin position="95"/>
        <end position="130"/>
    </location>
</feature>
<dbReference type="RefSeq" id="WP_160764762.1">
    <property type="nucleotide sequence ID" value="NZ_WUPT01000002.1"/>
</dbReference>
<feature type="compositionally biased region" description="Gly residues" evidence="1">
    <location>
        <begin position="102"/>
        <end position="130"/>
    </location>
</feature>
<accession>A0A7C9IHQ3</accession>
<name>A0A7C9IHQ3_9RHOB</name>
<reference evidence="2 3" key="2">
    <citation type="submission" date="2020-03" db="EMBL/GenBank/DDBJ databases">
        <title>Kangsaoukella pontilimi gen. nov., sp. nov., a new member of the family Rhodobacteraceae isolated from a tidal mudflat.</title>
        <authorList>
            <person name="Kim I.S."/>
        </authorList>
    </citation>
    <scope>NUCLEOTIDE SEQUENCE [LARGE SCALE GENOMIC DNA]</scope>
    <source>
        <strain evidence="2 3">GH1-50</strain>
    </source>
</reference>
<proteinExistence type="predicted"/>
<evidence type="ECO:0000256" key="1">
    <source>
        <dbReference type="SAM" id="MobiDB-lite"/>
    </source>
</evidence>
<dbReference type="AlphaFoldDB" id="A0A7C9IHQ3"/>
<sequence length="417" mass="43169">MRGTPILPDIFGDEFEFVETLFSGEAPPDRDGGAADGPALADALGLPDAAEDAPVLPVEADPAGPEGGMPSVTPWGEDAQAATASITVDWVEVSPFNTHAGNHGGGGGSDGGDTGGSGKPPKDGGGGGGKGGGDILYYSDNGVEAGTEGSDGLLGFDIVLRFTGDGWTELLLDAFKDAADYLTTIIQDDWDLDGTSEITARREKLVWDDLLIDVSLTTIDGSGGVNGNVLAQAGPAGFWPADIGLPAQGFIEFDTYDFVTSTEYAGLEDEIAFHEMMHVLGFGTLWGDPNLLNPYGKSLLDGSGDYNGTWGTDAYAAEFGGTGSVPVEGSGGAGTAGGHWDEQNLGTFVDEGIDPNDPSDDITMYGSDELMTGYISGSNFLSYTSVMSLQDLGYDVAYVDYDPSVYTYDGVDIDTIA</sequence>
<comment type="caution">
    <text evidence="2">The sequence shown here is derived from an EMBL/GenBank/DDBJ whole genome shotgun (WGS) entry which is preliminary data.</text>
</comment>
<dbReference type="SUPFAM" id="SSF55486">
    <property type="entry name" value="Metalloproteases ('zincins'), catalytic domain"/>
    <property type="match status" value="1"/>
</dbReference>
<gene>
    <name evidence="2" type="ORF">GQ651_13505</name>
</gene>
<reference evidence="2 3" key="1">
    <citation type="submission" date="2019-12" db="EMBL/GenBank/DDBJ databases">
        <authorList>
            <person name="Lee S.D."/>
        </authorList>
    </citation>
    <scope>NUCLEOTIDE SEQUENCE [LARGE SCALE GENOMIC DNA]</scope>
    <source>
        <strain evidence="2 3">GH1-50</strain>
    </source>
</reference>
<organism evidence="2 3">
    <name type="scientific">Kangsaoukella pontilimi</name>
    <dbReference type="NCBI Taxonomy" id="2691042"/>
    <lineage>
        <taxon>Bacteria</taxon>
        <taxon>Pseudomonadati</taxon>
        <taxon>Pseudomonadota</taxon>
        <taxon>Alphaproteobacteria</taxon>
        <taxon>Rhodobacterales</taxon>
        <taxon>Paracoccaceae</taxon>
        <taxon>Kangsaoukella</taxon>
    </lineage>
</organism>
<evidence type="ECO:0000313" key="3">
    <source>
        <dbReference type="Proteomes" id="UP000480350"/>
    </source>
</evidence>
<protein>
    <recommendedName>
        <fullName evidence="4">Leishmanolysin</fullName>
    </recommendedName>
</protein>
<keyword evidence="3" id="KW-1185">Reference proteome</keyword>
<evidence type="ECO:0000313" key="2">
    <source>
        <dbReference type="EMBL" id="MXQ08869.1"/>
    </source>
</evidence>
<dbReference type="Proteomes" id="UP000480350">
    <property type="component" value="Unassembled WGS sequence"/>
</dbReference>